<keyword evidence="10" id="KW-0998">Cell outer membrane</keyword>
<dbReference type="InterPro" id="IPR036944">
    <property type="entry name" value="PPIase_FKBP_N_sf"/>
</dbReference>
<dbReference type="Pfam" id="PF00254">
    <property type="entry name" value="FKBP_C"/>
    <property type="match status" value="1"/>
</dbReference>
<dbReference type="GO" id="GO:0006457">
    <property type="term" value="P:protein folding"/>
    <property type="evidence" value="ECO:0007669"/>
    <property type="project" value="InterPro"/>
</dbReference>
<dbReference type="InterPro" id="IPR001179">
    <property type="entry name" value="PPIase_FKBP_dom"/>
</dbReference>
<name>A0A0W0YXM9_LEGSP</name>
<evidence type="ECO:0000256" key="3">
    <source>
        <dbReference type="ARBA" id="ARBA00004442"/>
    </source>
</evidence>
<evidence type="ECO:0000256" key="10">
    <source>
        <dbReference type="ARBA" id="ARBA00023237"/>
    </source>
</evidence>
<dbReference type="Gene3D" id="3.10.50.40">
    <property type="match status" value="1"/>
</dbReference>
<protein>
    <recommendedName>
        <fullName evidence="12">Peptidyl-prolyl cis-trans isomerase</fullName>
        <ecNumber evidence="12">5.2.1.8</ecNumber>
    </recommendedName>
</protein>
<evidence type="ECO:0000256" key="1">
    <source>
        <dbReference type="ARBA" id="ARBA00000971"/>
    </source>
</evidence>
<evidence type="ECO:0000256" key="6">
    <source>
        <dbReference type="ARBA" id="ARBA00023026"/>
    </source>
</evidence>
<keyword evidence="5 13" id="KW-0732">Signal</keyword>
<dbReference type="Proteomes" id="UP000054877">
    <property type="component" value="Unassembled WGS sequence"/>
</dbReference>
<dbReference type="Pfam" id="PF01346">
    <property type="entry name" value="FKBP_N"/>
    <property type="match status" value="1"/>
</dbReference>
<evidence type="ECO:0000256" key="11">
    <source>
        <dbReference type="PROSITE-ProRule" id="PRU00277"/>
    </source>
</evidence>
<keyword evidence="6" id="KW-0843">Virulence</keyword>
<evidence type="ECO:0000313" key="15">
    <source>
        <dbReference type="EMBL" id="KTD61625.1"/>
    </source>
</evidence>
<gene>
    <name evidence="15" type="ORF">Lspi_2255</name>
</gene>
<evidence type="ECO:0000256" key="5">
    <source>
        <dbReference type="ARBA" id="ARBA00022729"/>
    </source>
</evidence>
<evidence type="ECO:0000313" key="16">
    <source>
        <dbReference type="Proteomes" id="UP000054877"/>
    </source>
</evidence>
<dbReference type="PANTHER" id="PTHR43811">
    <property type="entry name" value="FKBP-TYPE PEPTIDYL-PROLYL CIS-TRANS ISOMERASE FKPA"/>
    <property type="match status" value="1"/>
</dbReference>
<comment type="similarity">
    <text evidence="4 12">Belongs to the FKBP-type PPIase family.</text>
</comment>
<keyword evidence="7 11" id="KW-0697">Rotamase</keyword>
<evidence type="ECO:0000256" key="4">
    <source>
        <dbReference type="ARBA" id="ARBA00006577"/>
    </source>
</evidence>
<dbReference type="InterPro" id="IPR008104">
    <property type="entry name" value="INFPOTNTIATR"/>
</dbReference>
<dbReference type="AlphaFoldDB" id="A0A0W0YXM9"/>
<evidence type="ECO:0000256" key="2">
    <source>
        <dbReference type="ARBA" id="ARBA00002861"/>
    </source>
</evidence>
<dbReference type="EMBL" id="LNYX01000031">
    <property type="protein sequence ID" value="KTD61625.1"/>
    <property type="molecule type" value="Genomic_DNA"/>
</dbReference>
<dbReference type="PROSITE" id="PS50059">
    <property type="entry name" value="FKBP_PPIASE"/>
    <property type="match status" value="1"/>
</dbReference>
<keyword evidence="8" id="KW-0472">Membrane</keyword>
<evidence type="ECO:0000256" key="8">
    <source>
        <dbReference type="ARBA" id="ARBA00023136"/>
    </source>
</evidence>
<evidence type="ECO:0000256" key="9">
    <source>
        <dbReference type="ARBA" id="ARBA00023235"/>
    </source>
</evidence>
<dbReference type="EC" id="5.2.1.8" evidence="12"/>
<comment type="subcellular location">
    <subcellularLocation>
        <location evidence="3">Cell outer membrane</location>
    </subcellularLocation>
</comment>
<feature type="chain" id="PRO_5006918066" description="Peptidyl-prolyl cis-trans isomerase" evidence="13">
    <location>
        <begin position="43"/>
        <end position="257"/>
    </location>
</feature>
<keyword evidence="9 11" id="KW-0413">Isomerase</keyword>
<feature type="domain" description="PPIase FKBP-type" evidence="14">
    <location>
        <begin position="167"/>
        <end position="253"/>
    </location>
</feature>
<comment type="function">
    <text evidence="2">Essential virulence factor associated with macrophage infectivity. Exhibits PPIase activity.</text>
</comment>
<dbReference type="SUPFAM" id="SSF54534">
    <property type="entry name" value="FKBP-like"/>
    <property type="match status" value="1"/>
</dbReference>
<sequence>MPADVQALSHDANLTKIKRGLFMKMKLVAAAALGLAMSTTHAVTDTTTNLNTDTDKLSYSIGADLGKNFKKQGIDISPAAMAKGIQDGMSGGELMMTDQQMKDVLNKFQKDLMARRSAEFAKKSEENKARGETFLSQNKTKDGVVTLPSGLQYKVIEKGNGAKPSKDDVVTVEYTGRLIDGQVFDSTEKTGKPATFKVSQVIPGWTEALQLMPAGSTWEVYIPASLAYGSRSVGGPIGPNETLIFKIHLISVKKTDA</sequence>
<dbReference type="Gene3D" id="1.10.287.460">
    <property type="entry name" value="Peptidyl-prolyl cis-trans isomerase, FKBP-type, N-terminal domain"/>
    <property type="match status" value="1"/>
</dbReference>
<dbReference type="InterPro" id="IPR000774">
    <property type="entry name" value="PPIase_FKBP_N"/>
</dbReference>
<evidence type="ECO:0000256" key="12">
    <source>
        <dbReference type="RuleBase" id="RU003915"/>
    </source>
</evidence>
<evidence type="ECO:0000256" key="13">
    <source>
        <dbReference type="SAM" id="SignalP"/>
    </source>
</evidence>
<dbReference type="STRING" id="452.Lspi_2255"/>
<dbReference type="PATRIC" id="fig|452.5.peg.2486"/>
<dbReference type="GO" id="GO:0009279">
    <property type="term" value="C:cell outer membrane"/>
    <property type="evidence" value="ECO:0007669"/>
    <property type="project" value="UniProtKB-SubCell"/>
</dbReference>
<feature type="signal peptide" evidence="13">
    <location>
        <begin position="1"/>
        <end position="42"/>
    </location>
</feature>
<keyword evidence="16" id="KW-1185">Reference proteome</keyword>
<evidence type="ECO:0000256" key="7">
    <source>
        <dbReference type="ARBA" id="ARBA00023110"/>
    </source>
</evidence>
<dbReference type="PRINTS" id="PR01730">
    <property type="entry name" value="INFPOTNTIATR"/>
</dbReference>
<dbReference type="InterPro" id="IPR046357">
    <property type="entry name" value="PPIase_dom_sf"/>
</dbReference>
<comment type="catalytic activity">
    <reaction evidence="1 11 12">
        <text>[protein]-peptidylproline (omega=180) = [protein]-peptidylproline (omega=0)</text>
        <dbReference type="Rhea" id="RHEA:16237"/>
        <dbReference type="Rhea" id="RHEA-COMP:10747"/>
        <dbReference type="Rhea" id="RHEA-COMP:10748"/>
        <dbReference type="ChEBI" id="CHEBI:83833"/>
        <dbReference type="ChEBI" id="CHEBI:83834"/>
        <dbReference type="EC" id="5.2.1.8"/>
    </reaction>
</comment>
<dbReference type="PANTHER" id="PTHR43811:SF19">
    <property type="entry name" value="39 KDA FK506-BINDING NUCLEAR PROTEIN"/>
    <property type="match status" value="1"/>
</dbReference>
<dbReference type="GO" id="GO:0003755">
    <property type="term" value="F:peptidyl-prolyl cis-trans isomerase activity"/>
    <property type="evidence" value="ECO:0007669"/>
    <property type="project" value="UniProtKB-UniRule"/>
</dbReference>
<accession>A0A0W0YXM9</accession>
<organism evidence="15 16">
    <name type="scientific">Legionella spiritensis</name>
    <dbReference type="NCBI Taxonomy" id="452"/>
    <lineage>
        <taxon>Bacteria</taxon>
        <taxon>Pseudomonadati</taxon>
        <taxon>Pseudomonadota</taxon>
        <taxon>Gammaproteobacteria</taxon>
        <taxon>Legionellales</taxon>
        <taxon>Legionellaceae</taxon>
        <taxon>Legionella</taxon>
    </lineage>
</organism>
<proteinExistence type="inferred from homology"/>
<evidence type="ECO:0000259" key="14">
    <source>
        <dbReference type="PROSITE" id="PS50059"/>
    </source>
</evidence>
<reference evidence="15 16" key="1">
    <citation type="submission" date="2015-11" db="EMBL/GenBank/DDBJ databases">
        <title>Genomic analysis of 38 Legionella species identifies large and diverse effector repertoires.</title>
        <authorList>
            <person name="Burstein D."/>
            <person name="Amaro F."/>
            <person name="Zusman T."/>
            <person name="Lifshitz Z."/>
            <person name="Cohen O."/>
            <person name="Gilbert J.A."/>
            <person name="Pupko T."/>
            <person name="Shuman H.A."/>
            <person name="Segal G."/>
        </authorList>
    </citation>
    <scope>NUCLEOTIDE SEQUENCE [LARGE SCALE GENOMIC DNA]</scope>
    <source>
        <strain evidence="15 16">Mt.St.Helens-9</strain>
    </source>
</reference>
<comment type="caution">
    <text evidence="15">The sequence shown here is derived from an EMBL/GenBank/DDBJ whole genome shotgun (WGS) entry which is preliminary data.</text>
</comment>